<dbReference type="OrthoDB" id="9846447at2"/>
<accession>H6L1D1</accession>
<dbReference type="Proteomes" id="UP000007519">
    <property type="component" value="Chromosome"/>
</dbReference>
<reference evidence="2 3" key="1">
    <citation type="journal article" date="2012" name="Stand. Genomic Sci.">
        <title>Complete genome sequencing and analysis of Saprospira grandis str. Lewin, a predatory marine bacterium.</title>
        <authorList>
            <person name="Saw J.H."/>
            <person name="Yuryev A."/>
            <person name="Kanbe M."/>
            <person name="Hou S."/>
            <person name="Young A.G."/>
            <person name="Aizawa S."/>
            <person name="Alam M."/>
        </authorList>
    </citation>
    <scope>NUCLEOTIDE SEQUENCE [LARGE SCALE GENOMIC DNA]</scope>
    <source>
        <strain evidence="2 3">Lewin</strain>
    </source>
</reference>
<feature type="chain" id="PRO_5003603799" evidence="1">
    <location>
        <begin position="23"/>
        <end position="98"/>
    </location>
</feature>
<dbReference type="EMBL" id="CP002831">
    <property type="protein sequence ID" value="AFC23472.1"/>
    <property type="molecule type" value="Genomic_DNA"/>
</dbReference>
<dbReference type="HOGENOM" id="CLU_2332044_0_0_10"/>
<evidence type="ECO:0000313" key="2">
    <source>
        <dbReference type="EMBL" id="AFC23472.1"/>
    </source>
</evidence>
<organism evidence="2 3">
    <name type="scientific">Saprospira grandis (strain Lewin)</name>
    <dbReference type="NCBI Taxonomy" id="984262"/>
    <lineage>
        <taxon>Bacteria</taxon>
        <taxon>Pseudomonadati</taxon>
        <taxon>Bacteroidota</taxon>
        <taxon>Saprospiria</taxon>
        <taxon>Saprospirales</taxon>
        <taxon>Saprospiraceae</taxon>
        <taxon>Saprospira</taxon>
    </lineage>
</organism>
<name>H6L1D1_SAPGL</name>
<evidence type="ECO:0000313" key="3">
    <source>
        <dbReference type="Proteomes" id="UP000007519"/>
    </source>
</evidence>
<proteinExistence type="predicted"/>
<dbReference type="KEGG" id="sgn:SGRA_0733"/>
<keyword evidence="1" id="KW-0732">Signal</keyword>
<sequence length="98" mass="10802">MKNIFASAFVVLALFMGHSAQAQQQTGPKISTNVRQLPTNAEEVNRLEKELAQAKQNPARIADGTVAKYEAALARRKKALALENEERARLAKQNKATK</sequence>
<feature type="signal peptide" evidence="1">
    <location>
        <begin position="1"/>
        <end position="22"/>
    </location>
</feature>
<gene>
    <name evidence="2" type="ordered locus">SGRA_0733</name>
</gene>
<dbReference type="AlphaFoldDB" id="H6L1D1"/>
<protein>
    <submittedName>
        <fullName evidence="2">Uncharacterized protein</fullName>
    </submittedName>
</protein>
<dbReference type="STRING" id="984262.SGRA_0733"/>
<keyword evidence="3" id="KW-1185">Reference proteome</keyword>
<dbReference type="RefSeq" id="WP_014373715.1">
    <property type="nucleotide sequence ID" value="NC_016940.1"/>
</dbReference>
<evidence type="ECO:0000256" key="1">
    <source>
        <dbReference type="SAM" id="SignalP"/>
    </source>
</evidence>